<name>A0A4Z2HFF2_9TELE</name>
<sequence length="66" mass="7560">MFGHVGLRSDKSLLLGDFPPPLRRAEALRLLIGVPLPDRESSVRSWREGSRYQARPEACCRYSMEE</sequence>
<evidence type="ECO:0000313" key="2">
    <source>
        <dbReference type="Proteomes" id="UP000314294"/>
    </source>
</evidence>
<reference evidence="1 2" key="1">
    <citation type="submission" date="2019-03" db="EMBL/GenBank/DDBJ databases">
        <title>First draft genome of Liparis tanakae, snailfish: a comprehensive survey of snailfish specific genes.</title>
        <authorList>
            <person name="Kim W."/>
            <person name="Song I."/>
            <person name="Jeong J.-H."/>
            <person name="Kim D."/>
            <person name="Kim S."/>
            <person name="Ryu S."/>
            <person name="Song J.Y."/>
            <person name="Lee S.K."/>
        </authorList>
    </citation>
    <scope>NUCLEOTIDE SEQUENCE [LARGE SCALE GENOMIC DNA]</scope>
    <source>
        <tissue evidence="1">Muscle</tissue>
    </source>
</reference>
<keyword evidence="2" id="KW-1185">Reference proteome</keyword>
<comment type="caution">
    <text evidence="1">The sequence shown here is derived from an EMBL/GenBank/DDBJ whole genome shotgun (WGS) entry which is preliminary data.</text>
</comment>
<organism evidence="1 2">
    <name type="scientific">Liparis tanakae</name>
    <name type="common">Tanaka's snailfish</name>
    <dbReference type="NCBI Taxonomy" id="230148"/>
    <lineage>
        <taxon>Eukaryota</taxon>
        <taxon>Metazoa</taxon>
        <taxon>Chordata</taxon>
        <taxon>Craniata</taxon>
        <taxon>Vertebrata</taxon>
        <taxon>Euteleostomi</taxon>
        <taxon>Actinopterygii</taxon>
        <taxon>Neopterygii</taxon>
        <taxon>Teleostei</taxon>
        <taxon>Neoteleostei</taxon>
        <taxon>Acanthomorphata</taxon>
        <taxon>Eupercaria</taxon>
        <taxon>Perciformes</taxon>
        <taxon>Cottioidei</taxon>
        <taxon>Cottales</taxon>
        <taxon>Liparidae</taxon>
        <taxon>Liparis</taxon>
    </lineage>
</organism>
<protein>
    <submittedName>
        <fullName evidence="1">Uncharacterized protein</fullName>
    </submittedName>
</protein>
<dbReference type="AlphaFoldDB" id="A0A4Z2HFF2"/>
<proteinExistence type="predicted"/>
<dbReference type="EMBL" id="SRLO01000256">
    <property type="protein sequence ID" value="TNN64270.1"/>
    <property type="molecule type" value="Genomic_DNA"/>
</dbReference>
<gene>
    <name evidence="1" type="ORF">EYF80_025521</name>
</gene>
<accession>A0A4Z2HFF2</accession>
<evidence type="ECO:0000313" key="1">
    <source>
        <dbReference type="EMBL" id="TNN64270.1"/>
    </source>
</evidence>
<dbReference type="Proteomes" id="UP000314294">
    <property type="component" value="Unassembled WGS sequence"/>
</dbReference>